<dbReference type="EMBL" id="VFPP01000001">
    <property type="protein sequence ID" value="TQM85409.1"/>
    <property type="molecule type" value="Genomic_DNA"/>
</dbReference>
<dbReference type="InterPro" id="IPR019251">
    <property type="entry name" value="DUF2231_TM"/>
</dbReference>
<keyword evidence="4" id="KW-1185">Reference proteome</keyword>
<feature type="transmembrane region" description="Helical" evidence="1">
    <location>
        <begin position="137"/>
        <end position="158"/>
    </location>
</feature>
<gene>
    <name evidence="3" type="ORF">FHX81_7889</name>
</gene>
<accession>A0A543JRD5</accession>
<evidence type="ECO:0000313" key="3">
    <source>
        <dbReference type="EMBL" id="TQM85409.1"/>
    </source>
</evidence>
<name>A0A543JRD5_9PSEU</name>
<dbReference type="RefSeq" id="WP_141983452.1">
    <property type="nucleotide sequence ID" value="NZ_VFPP01000001.1"/>
</dbReference>
<reference evidence="3 4" key="1">
    <citation type="submission" date="2019-06" db="EMBL/GenBank/DDBJ databases">
        <title>Sequencing the genomes of 1000 actinobacteria strains.</title>
        <authorList>
            <person name="Klenk H.-P."/>
        </authorList>
    </citation>
    <scope>NUCLEOTIDE SEQUENCE [LARGE SCALE GENOMIC DNA]</scope>
    <source>
        <strain evidence="3 4">DSM 45456</strain>
    </source>
</reference>
<organism evidence="3 4">
    <name type="scientific">Saccharothrix saharensis</name>
    <dbReference type="NCBI Taxonomy" id="571190"/>
    <lineage>
        <taxon>Bacteria</taxon>
        <taxon>Bacillati</taxon>
        <taxon>Actinomycetota</taxon>
        <taxon>Actinomycetes</taxon>
        <taxon>Pseudonocardiales</taxon>
        <taxon>Pseudonocardiaceae</taxon>
        <taxon>Saccharothrix</taxon>
    </lineage>
</organism>
<proteinExistence type="predicted"/>
<feature type="transmembrane region" description="Helical" evidence="1">
    <location>
        <begin position="79"/>
        <end position="96"/>
    </location>
</feature>
<dbReference type="AlphaFoldDB" id="A0A543JRD5"/>
<dbReference type="OrthoDB" id="9795104at2"/>
<feature type="domain" description="DUF2231" evidence="2">
    <location>
        <begin position="46"/>
        <end position="164"/>
    </location>
</feature>
<keyword evidence="1" id="KW-0812">Transmembrane</keyword>
<sequence length="172" mass="17962">MSLRRTLHAAESLDAVDAPAGVVARAVRRIVGRGRVDRLLRGAWLGHPVHPLLVTVPIGAWVCSAVLDVSGHHAAARRLVVIGLAATPPTVLVGLADFSRLDVRQRRVGLLHAAGNTLAAGCFLASTRCRGHRSARAWVLVGLVVLSAGGALGGHLSYAQAAGVHRWPADTV</sequence>
<evidence type="ECO:0000259" key="2">
    <source>
        <dbReference type="Pfam" id="PF09990"/>
    </source>
</evidence>
<evidence type="ECO:0000256" key="1">
    <source>
        <dbReference type="SAM" id="Phobius"/>
    </source>
</evidence>
<keyword evidence="1" id="KW-0472">Membrane</keyword>
<dbReference type="Proteomes" id="UP000316628">
    <property type="component" value="Unassembled WGS sequence"/>
</dbReference>
<comment type="caution">
    <text evidence="3">The sequence shown here is derived from an EMBL/GenBank/DDBJ whole genome shotgun (WGS) entry which is preliminary data.</text>
</comment>
<dbReference type="Pfam" id="PF09990">
    <property type="entry name" value="DUF2231"/>
    <property type="match status" value="1"/>
</dbReference>
<evidence type="ECO:0000313" key="4">
    <source>
        <dbReference type="Proteomes" id="UP000316628"/>
    </source>
</evidence>
<feature type="transmembrane region" description="Helical" evidence="1">
    <location>
        <begin position="49"/>
        <end position="67"/>
    </location>
</feature>
<keyword evidence="1" id="KW-1133">Transmembrane helix</keyword>
<protein>
    <recommendedName>
        <fullName evidence="2">DUF2231 domain-containing protein</fullName>
    </recommendedName>
</protein>